<sequence length="175" mass="18049">MSFDAARLAAVISPLRRALLGAARRREGLPDLPDAQIEVIRALPRGAVVSPSELAESLGLGRPTVSNLLNRMERDGLVARTPRAGDGRGVDVVASAQALDLFVRFDRASAAIVADAASALPADDLAALDAALPALERLRDILVELRHGDGDAETTATDAPSPGDTTAGEATGARA</sequence>
<proteinExistence type="predicted"/>
<dbReference type="PANTHER" id="PTHR33164">
    <property type="entry name" value="TRANSCRIPTIONAL REGULATOR, MARR FAMILY"/>
    <property type="match status" value="1"/>
</dbReference>
<dbReference type="SMART" id="SM00347">
    <property type="entry name" value="HTH_MARR"/>
    <property type="match status" value="1"/>
</dbReference>
<dbReference type="EMBL" id="WMLB01000006">
    <property type="protein sequence ID" value="MTH67072.1"/>
    <property type="molecule type" value="Genomic_DNA"/>
</dbReference>
<keyword evidence="2" id="KW-0238">DNA-binding</keyword>
<dbReference type="Gene3D" id="1.10.10.10">
    <property type="entry name" value="Winged helix-like DNA-binding domain superfamily/Winged helix DNA-binding domain"/>
    <property type="match status" value="1"/>
</dbReference>
<reference evidence="6 7" key="1">
    <citation type="submission" date="2019-11" db="EMBL/GenBank/DDBJ databases">
        <title>Agromyces kandeliae sp. nov., isolated from mangrove soil.</title>
        <authorList>
            <person name="Wang R."/>
        </authorList>
    </citation>
    <scope>NUCLEOTIDE SEQUENCE [LARGE SCALE GENOMIC DNA]</scope>
    <source>
        <strain evidence="6 7">JCM 11433</strain>
    </source>
</reference>
<accession>A0A6I3M4R1</accession>
<dbReference type="RefSeq" id="WP_155050191.1">
    <property type="nucleotide sequence ID" value="NZ_BAAAIB010000003.1"/>
</dbReference>
<evidence type="ECO:0000256" key="2">
    <source>
        <dbReference type="ARBA" id="ARBA00023125"/>
    </source>
</evidence>
<evidence type="ECO:0000256" key="4">
    <source>
        <dbReference type="SAM" id="MobiDB-lite"/>
    </source>
</evidence>
<protein>
    <submittedName>
        <fullName evidence="6">MarR family transcriptional regulator</fullName>
    </submittedName>
</protein>
<gene>
    <name evidence="6" type="ORF">GJ743_01635</name>
</gene>
<dbReference type="InterPro" id="IPR036390">
    <property type="entry name" value="WH_DNA-bd_sf"/>
</dbReference>
<dbReference type="Proteomes" id="UP000433071">
    <property type="component" value="Unassembled WGS sequence"/>
</dbReference>
<dbReference type="PROSITE" id="PS01117">
    <property type="entry name" value="HTH_MARR_1"/>
    <property type="match status" value="1"/>
</dbReference>
<keyword evidence="7" id="KW-1185">Reference proteome</keyword>
<evidence type="ECO:0000259" key="5">
    <source>
        <dbReference type="PROSITE" id="PS50995"/>
    </source>
</evidence>
<feature type="domain" description="HTH marR-type" evidence="5">
    <location>
        <begin position="5"/>
        <end position="147"/>
    </location>
</feature>
<dbReference type="InterPro" id="IPR023187">
    <property type="entry name" value="Tscrpt_reg_MarR-type_CS"/>
</dbReference>
<dbReference type="InterPro" id="IPR039422">
    <property type="entry name" value="MarR/SlyA-like"/>
</dbReference>
<evidence type="ECO:0000313" key="6">
    <source>
        <dbReference type="EMBL" id="MTH67072.1"/>
    </source>
</evidence>
<dbReference type="GO" id="GO:0006950">
    <property type="term" value="P:response to stress"/>
    <property type="evidence" value="ECO:0007669"/>
    <property type="project" value="TreeGrafter"/>
</dbReference>
<dbReference type="AlphaFoldDB" id="A0A6I3M4R1"/>
<feature type="region of interest" description="Disordered" evidence="4">
    <location>
        <begin position="149"/>
        <end position="175"/>
    </location>
</feature>
<dbReference type="OrthoDB" id="5117734at2"/>
<comment type="caution">
    <text evidence="6">The sequence shown here is derived from an EMBL/GenBank/DDBJ whole genome shotgun (WGS) entry which is preliminary data.</text>
</comment>
<evidence type="ECO:0000256" key="1">
    <source>
        <dbReference type="ARBA" id="ARBA00023015"/>
    </source>
</evidence>
<organism evidence="6 7">
    <name type="scientific">Agromyces bracchium</name>
    <dbReference type="NCBI Taxonomy" id="88376"/>
    <lineage>
        <taxon>Bacteria</taxon>
        <taxon>Bacillati</taxon>
        <taxon>Actinomycetota</taxon>
        <taxon>Actinomycetes</taxon>
        <taxon>Micrococcales</taxon>
        <taxon>Microbacteriaceae</taxon>
        <taxon>Agromyces</taxon>
    </lineage>
</organism>
<keyword evidence="3" id="KW-0804">Transcription</keyword>
<dbReference type="InterPro" id="IPR036388">
    <property type="entry name" value="WH-like_DNA-bd_sf"/>
</dbReference>
<dbReference type="PROSITE" id="PS50995">
    <property type="entry name" value="HTH_MARR_2"/>
    <property type="match status" value="1"/>
</dbReference>
<dbReference type="SUPFAM" id="SSF46785">
    <property type="entry name" value="Winged helix' DNA-binding domain"/>
    <property type="match status" value="1"/>
</dbReference>
<dbReference type="PRINTS" id="PR00598">
    <property type="entry name" value="HTHMARR"/>
</dbReference>
<evidence type="ECO:0000313" key="7">
    <source>
        <dbReference type="Proteomes" id="UP000433071"/>
    </source>
</evidence>
<dbReference type="GO" id="GO:0003700">
    <property type="term" value="F:DNA-binding transcription factor activity"/>
    <property type="evidence" value="ECO:0007669"/>
    <property type="project" value="InterPro"/>
</dbReference>
<name>A0A6I3M4R1_9MICO</name>
<keyword evidence="1" id="KW-0805">Transcription regulation</keyword>
<dbReference type="InterPro" id="IPR000835">
    <property type="entry name" value="HTH_MarR-typ"/>
</dbReference>
<dbReference type="PANTHER" id="PTHR33164:SF43">
    <property type="entry name" value="HTH-TYPE TRANSCRIPTIONAL REPRESSOR YETL"/>
    <property type="match status" value="1"/>
</dbReference>
<dbReference type="Pfam" id="PF12802">
    <property type="entry name" value="MarR_2"/>
    <property type="match status" value="1"/>
</dbReference>
<dbReference type="GO" id="GO:0003677">
    <property type="term" value="F:DNA binding"/>
    <property type="evidence" value="ECO:0007669"/>
    <property type="project" value="UniProtKB-KW"/>
</dbReference>
<evidence type="ECO:0000256" key="3">
    <source>
        <dbReference type="ARBA" id="ARBA00023163"/>
    </source>
</evidence>